<dbReference type="Pfam" id="PF14742">
    <property type="entry name" value="GDE_N_bis"/>
    <property type="match status" value="1"/>
</dbReference>
<dbReference type="EMBL" id="BONX01000063">
    <property type="protein sequence ID" value="GIH01015.1"/>
    <property type="molecule type" value="Genomic_DNA"/>
</dbReference>
<feature type="region of interest" description="Disordered" evidence="1">
    <location>
        <begin position="1"/>
        <end position="37"/>
    </location>
</feature>
<reference evidence="4 5" key="1">
    <citation type="submission" date="2021-01" db="EMBL/GenBank/DDBJ databases">
        <title>Whole genome shotgun sequence of Plantactinospora mayteni NBRC 109088.</title>
        <authorList>
            <person name="Komaki H."/>
            <person name="Tamura T."/>
        </authorList>
    </citation>
    <scope>NUCLEOTIDE SEQUENCE [LARGE SCALE GENOMIC DNA]</scope>
    <source>
        <strain evidence="4 5">NBRC 109088</strain>
    </source>
</reference>
<dbReference type="InterPro" id="IPR032856">
    <property type="entry name" value="GDE_N_bis"/>
</dbReference>
<gene>
    <name evidence="4" type="ORF">Pma05_75870</name>
</gene>
<comment type="caution">
    <text evidence="4">The sequence shown here is derived from an EMBL/GenBank/DDBJ whole genome shotgun (WGS) entry which is preliminary data.</text>
</comment>
<protein>
    <submittedName>
        <fullName evidence="4">Amylo-alpha-1,6-glucosidase</fullName>
    </submittedName>
</protein>
<dbReference type="Pfam" id="PF22422">
    <property type="entry name" value="MGH1-like_GH"/>
    <property type="match status" value="1"/>
</dbReference>
<keyword evidence="5" id="KW-1185">Reference proteome</keyword>
<dbReference type="RefSeq" id="WP_239313956.1">
    <property type="nucleotide sequence ID" value="NZ_BAAAZQ010000034.1"/>
</dbReference>
<dbReference type="Gene3D" id="1.50.10.10">
    <property type="match status" value="1"/>
</dbReference>
<sequence>MEKHSERATPANPMPGRKRHTRAPSAVVRTQPPELGPDSVAVVNGRTFMVSGASGDIPPGSIGGLVHDDTRLLNRWELTLGGAALLILGSGTVDDDSAAFFLTNTDLPALPANSIGIRRQRFLSDRLHERIQVQFFNRLSQPVQLRLSVGTDFADLFEIKDAVPDRSARITRTPAPNGRGIFFCYRNLHFEARAEIEADPRPDRIEADDLVWDLHLSPGVTWQCQVTVNLPQERDERETVHRHFGEGFELVDEDPATSWREDCPDFELDSELLRDVLEKTQADLVALRIEKCPGKVPIVLPAAGLPWFLTIFGRDSLITAHQSLGFGPRLARGTLQALALNQGSQLDDFRDEEPGKIPHEVRSGELTRIGVKPHSPYFGTADATQLWLILLSEYWRWTQDSPFVLGLRRSAYQALGWIDRYGDPDGDGYVEYATRSPEGLGNHCWRDSPDGVIFSDGRMPTLPIATCEIQGYTYDAKLRMAELADGPFDDPPLAARLRTEAAELRDRFNRDFWIDRRGGYYAIGLDGDKRQIDSMTSNMGHLLWSGIVPPDRARLVVEHLMSETMFSGWGIRTTADSDECYNPIGYHHGTVWPHDNSIIAHGFARYGFRDEANRIALAMLHAAQFFEHRLPEALSGYDRAYGRKPVPYPTACSPQAWASAAPLLFLRTLLGMEVVDDRLSVQPHVPPELGRIMLRRVSVLGKEWDIEAAGRQGHIRLSLGR</sequence>
<evidence type="ECO:0000313" key="5">
    <source>
        <dbReference type="Proteomes" id="UP000621500"/>
    </source>
</evidence>
<name>A0ABQ4F2E4_9ACTN</name>
<dbReference type="SUPFAM" id="SSF48208">
    <property type="entry name" value="Six-hairpin glycosidases"/>
    <property type="match status" value="1"/>
</dbReference>
<dbReference type="Proteomes" id="UP000621500">
    <property type="component" value="Unassembled WGS sequence"/>
</dbReference>
<evidence type="ECO:0000313" key="4">
    <source>
        <dbReference type="EMBL" id="GIH01015.1"/>
    </source>
</evidence>
<accession>A0ABQ4F2E4</accession>
<organism evidence="4 5">
    <name type="scientific">Plantactinospora mayteni</name>
    <dbReference type="NCBI Taxonomy" id="566021"/>
    <lineage>
        <taxon>Bacteria</taxon>
        <taxon>Bacillati</taxon>
        <taxon>Actinomycetota</taxon>
        <taxon>Actinomycetes</taxon>
        <taxon>Micromonosporales</taxon>
        <taxon>Micromonosporaceae</taxon>
        <taxon>Plantactinospora</taxon>
    </lineage>
</organism>
<evidence type="ECO:0000259" key="3">
    <source>
        <dbReference type="Pfam" id="PF22422"/>
    </source>
</evidence>
<dbReference type="InterPro" id="IPR012341">
    <property type="entry name" value="6hp_glycosidase-like_sf"/>
</dbReference>
<dbReference type="InterPro" id="IPR054491">
    <property type="entry name" value="MGH1-like_GH"/>
</dbReference>
<evidence type="ECO:0000259" key="2">
    <source>
        <dbReference type="Pfam" id="PF14742"/>
    </source>
</evidence>
<evidence type="ECO:0000256" key="1">
    <source>
        <dbReference type="SAM" id="MobiDB-lite"/>
    </source>
</evidence>
<feature type="domain" description="Mannosylglycerate hydrolase MGH1-like glycoside hydrolase" evidence="3">
    <location>
        <begin position="464"/>
        <end position="623"/>
    </location>
</feature>
<dbReference type="InterPro" id="IPR008928">
    <property type="entry name" value="6-hairpin_glycosidase_sf"/>
</dbReference>
<proteinExistence type="predicted"/>
<feature type="domain" description="Putative glycogen debranching enzyme N-terminal" evidence="2">
    <location>
        <begin position="43"/>
        <end position="226"/>
    </location>
</feature>